<keyword evidence="3" id="KW-1185">Reference proteome</keyword>
<evidence type="ECO:0000256" key="1">
    <source>
        <dbReference type="SAM" id="MobiDB-lite"/>
    </source>
</evidence>
<dbReference type="RefSeq" id="WP_379092361.1">
    <property type="nucleotide sequence ID" value="NZ_JBHUGZ010000001.1"/>
</dbReference>
<gene>
    <name evidence="2" type="ORF">ACFSOZ_00860</name>
</gene>
<accession>A0ABW4U1A4</accession>
<proteinExistence type="predicted"/>
<comment type="caution">
    <text evidence="2">The sequence shown here is derived from an EMBL/GenBank/DDBJ whole genome shotgun (WGS) entry which is preliminary data.</text>
</comment>
<organism evidence="2 3">
    <name type="scientific">Mesorhizobium newzealandense</name>
    <dbReference type="NCBI Taxonomy" id="1300302"/>
    <lineage>
        <taxon>Bacteria</taxon>
        <taxon>Pseudomonadati</taxon>
        <taxon>Pseudomonadota</taxon>
        <taxon>Alphaproteobacteria</taxon>
        <taxon>Hyphomicrobiales</taxon>
        <taxon>Phyllobacteriaceae</taxon>
        <taxon>Mesorhizobium</taxon>
    </lineage>
</organism>
<protein>
    <submittedName>
        <fullName evidence="2">Uncharacterized protein</fullName>
    </submittedName>
</protein>
<evidence type="ECO:0000313" key="2">
    <source>
        <dbReference type="EMBL" id="MFD1981257.1"/>
    </source>
</evidence>
<feature type="region of interest" description="Disordered" evidence="1">
    <location>
        <begin position="79"/>
        <end position="100"/>
    </location>
</feature>
<evidence type="ECO:0000313" key="3">
    <source>
        <dbReference type="Proteomes" id="UP001597405"/>
    </source>
</evidence>
<dbReference type="EMBL" id="JBHUGZ010000001">
    <property type="protein sequence ID" value="MFD1981257.1"/>
    <property type="molecule type" value="Genomic_DNA"/>
</dbReference>
<sequence>MADGWPSPRAGTSPPFLAIMCAERMKGKADYGTTNVMHLDAESKADLHAEAEKLIARYESPLETVKALMAHNCELETQSSLSPTDIRVSSPSATMPPVLR</sequence>
<reference evidence="3" key="1">
    <citation type="journal article" date="2019" name="Int. J. Syst. Evol. Microbiol.">
        <title>The Global Catalogue of Microorganisms (GCM) 10K type strain sequencing project: providing services to taxonomists for standard genome sequencing and annotation.</title>
        <authorList>
            <consortium name="The Broad Institute Genomics Platform"/>
            <consortium name="The Broad Institute Genome Sequencing Center for Infectious Disease"/>
            <person name="Wu L."/>
            <person name="Ma J."/>
        </authorList>
    </citation>
    <scope>NUCLEOTIDE SEQUENCE [LARGE SCALE GENOMIC DNA]</scope>
    <source>
        <strain evidence="3">CGMCC 1.16225</strain>
    </source>
</reference>
<feature type="compositionally biased region" description="Polar residues" evidence="1">
    <location>
        <begin position="79"/>
        <end position="93"/>
    </location>
</feature>
<name>A0ABW4U1A4_9HYPH</name>
<dbReference type="Proteomes" id="UP001597405">
    <property type="component" value="Unassembled WGS sequence"/>
</dbReference>